<dbReference type="EMBL" id="JAQMWT010000341">
    <property type="protein sequence ID" value="KAJ8603986.1"/>
    <property type="molecule type" value="Genomic_DNA"/>
</dbReference>
<dbReference type="CDD" id="cd00030">
    <property type="entry name" value="C2"/>
    <property type="match status" value="2"/>
</dbReference>
<comment type="caution">
    <text evidence="5">The sequence shown here is derived from an EMBL/GenBank/DDBJ whole genome shotgun (WGS) entry which is preliminary data.</text>
</comment>
<dbReference type="AlphaFoldDB" id="A0AAD7UG31"/>
<feature type="region of interest" description="Disordered" evidence="3">
    <location>
        <begin position="956"/>
        <end position="990"/>
    </location>
</feature>
<dbReference type="InterPro" id="IPR035892">
    <property type="entry name" value="C2_domain_sf"/>
</dbReference>
<keyword evidence="2" id="KW-0106">Calcium</keyword>
<dbReference type="PANTHER" id="PTHR45911">
    <property type="entry name" value="C2 DOMAIN-CONTAINING PROTEIN"/>
    <property type="match status" value="1"/>
</dbReference>
<dbReference type="GO" id="GO:0046872">
    <property type="term" value="F:metal ion binding"/>
    <property type="evidence" value="ECO:0007669"/>
    <property type="project" value="UniProtKB-KW"/>
</dbReference>
<accession>A0AAD7UG31</accession>
<evidence type="ECO:0000313" key="5">
    <source>
        <dbReference type="EMBL" id="KAJ8603986.1"/>
    </source>
</evidence>
<evidence type="ECO:0000256" key="3">
    <source>
        <dbReference type="SAM" id="MobiDB-lite"/>
    </source>
</evidence>
<evidence type="ECO:0000256" key="2">
    <source>
        <dbReference type="ARBA" id="ARBA00022837"/>
    </source>
</evidence>
<gene>
    <name evidence="5" type="ORF">CTAYLR_003365</name>
</gene>
<protein>
    <recommendedName>
        <fullName evidence="4">C2 domain-containing protein</fullName>
    </recommendedName>
</protein>
<feature type="domain" description="C2" evidence="4">
    <location>
        <begin position="561"/>
        <end position="690"/>
    </location>
</feature>
<reference evidence="5" key="1">
    <citation type="submission" date="2023-01" db="EMBL/GenBank/DDBJ databases">
        <title>Metagenome sequencing of chrysophaentin producing Chrysophaeum taylorii.</title>
        <authorList>
            <person name="Davison J."/>
            <person name="Bewley C."/>
        </authorList>
    </citation>
    <scope>NUCLEOTIDE SEQUENCE</scope>
    <source>
        <strain evidence="5">NIES-1699</strain>
    </source>
</reference>
<dbReference type="SMART" id="SM00239">
    <property type="entry name" value="C2"/>
    <property type="match status" value="3"/>
</dbReference>
<feature type="compositionally biased region" description="Basic residues" evidence="3">
    <location>
        <begin position="855"/>
        <end position="869"/>
    </location>
</feature>
<evidence type="ECO:0000256" key="1">
    <source>
        <dbReference type="ARBA" id="ARBA00022723"/>
    </source>
</evidence>
<feature type="region of interest" description="Disordered" evidence="3">
    <location>
        <begin position="850"/>
        <end position="870"/>
    </location>
</feature>
<evidence type="ECO:0000259" key="4">
    <source>
        <dbReference type="PROSITE" id="PS50004"/>
    </source>
</evidence>
<feature type="domain" description="C2" evidence="4">
    <location>
        <begin position="795"/>
        <end position="931"/>
    </location>
</feature>
<name>A0AAD7UG31_9STRA</name>
<sequence>MYSSLFGKGARVVDVDDDEDRCFGPRASNIEDDPGMPANELVIWLYRGRDLRVGDVPIFINADSAGSSDPQCIFTLYQTGHAHPPTVSSRVVEKSLNPEWYEQLSLAVVDPPERGNNYLLEVDVRDVDVFDSDELGRFGVSFSAKEVEKHSIKERLTYELEKGADATIDATGSIDCAFRWRYNPNLEVLRPDVQTDWATNNAPNELRVALFRAKLEKEARVATLKIIGPKEERDEPAAKCAALHASAKNPVWKQVVNLPCAHPRDELPKPEDYPTLECSFGEDRSCFVQLLPLARKYAVANKTYDILDVKTGGVVGSLEMTLVWRFNPTLPGAEKAENLMAFTTPTVIEQTVLAGENMFYDAANITLLLSDIYRISQDWKVCVDAISVVVGLVPVITDAMIEAMAIARYTIDALVAASLNPVAVANLLQRTYSVATNAKHLFRMYDESGRFIDAILSIETFVVLVMDVMARGYVLYQTHYAKVEKKERNEAQSIFVRSGGKLSEFDFEPEWARRQDLYPKEDPNVLYFGLSRARDLAIRDEYEALPAISNAISYMSNSMLFGGEPEEKKDEQPSSSSWTSFFSSSKKKKNQKTGGDEKGRKKGSSDPSMRVTVHAGDALNPKGEWRSSTKPANLNPVWNEEMRFVGITTPSSATKPKVAVEDDDDGVTRLGCCEQRRWKPKDRNLVDGMYLERARTLRAEKAARAQQYRVDCYLEDIDWFSENDFMGFISLDLLALKDHAVSRKWHLFEKKPPDYDNTETVKKQESNYWWNDDDAAARDEDISGDVELVTRWLYEPEADPWTPEFPRDGADVVHVGLFHARHLPALDSHVVSEASSDPRVQFTLVPKLDKDKKADKRHKRPVARSKPKPRTLNPVWREVLSLRNVNAAAPLRDHLLRVKLEDKDLLGSDFIGSVDVDLADVTTTQLSRRTIRLTKLGKWARTPTTTLPEIDLFLQLGQPPPDPQASVNIGAPPRPDASSSDGRGDAPPVECRRRWRWRQGFFFRKSSSKRAVGGAPPAADAAKGIERAATTAHVESVGIMNKVGQNITTFVKAGVDNVKTIKHILDHLRNLKKDWHEILKSIAYVQNSIPKIVSALETLESIVQLILKAVEGIAVPPNPAHIVDWLHTFRKLLRQGASIYEIYARREKLEMYVRQLSKFAEMLVDTITKVANLSEEGSCCGCV</sequence>
<dbReference type="Gene3D" id="2.60.40.150">
    <property type="entry name" value="C2 domain"/>
    <property type="match status" value="3"/>
</dbReference>
<keyword evidence="1" id="KW-0479">Metal-binding</keyword>
<dbReference type="SUPFAM" id="SSF49562">
    <property type="entry name" value="C2 domain (Calcium/lipid-binding domain, CaLB)"/>
    <property type="match status" value="3"/>
</dbReference>
<keyword evidence="6" id="KW-1185">Reference proteome</keyword>
<proteinExistence type="predicted"/>
<feature type="region of interest" description="Disordered" evidence="3">
    <location>
        <begin position="563"/>
        <end position="612"/>
    </location>
</feature>
<feature type="domain" description="C2" evidence="4">
    <location>
        <begin position="22"/>
        <end position="158"/>
    </location>
</feature>
<dbReference type="Pfam" id="PF00168">
    <property type="entry name" value="C2"/>
    <property type="match status" value="3"/>
</dbReference>
<dbReference type="Proteomes" id="UP001230188">
    <property type="component" value="Unassembled WGS sequence"/>
</dbReference>
<dbReference type="PROSITE" id="PS50004">
    <property type="entry name" value="C2"/>
    <property type="match status" value="3"/>
</dbReference>
<feature type="compositionally biased region" description="Low complexity" evidence="3">
    <location>
        <begin position="574"/>
        <end position="584"/>
    </location>
</feature>
<evidence type="ECO:0000313" key="6">
    <source>
        <dbReference type="Proteomes" id="UP001230188"/>
    </source>
</evidence>
<dbReference type="InterPro" id="IPR000008">
    <property type="entry name" value="C2_dom"/>
</dbReference>
<organism evidence="5 6">
    <name type="scientific">Chrysophaeum taylorii</name>
    <dbReference type="NCBI Taxonomy" id="2483200"/>
    <lineage>
        <taxon>Eukaryota</taxon>
        <taxon>Sar</taxon>
        <taxon>Stramenopiles</taxon>
        <taxon>Ochrophyta</taxon>
        <taxon>Pelagophyceae</taxon>
        <taxon>Pelagomonadales</taxon>
        <taxon>Pelagomonadaceae</taxon>
        <taxon>Chrysophaeum</taxon>
    </lineage>
</organism>